<dbReference type="SUPFAM" id="SSF55545">
    <property type="entry name" value="beta-N-acetylhexosaminidase-like domain"/>
    <property type="match status" value="1"/>
</dbReference>
<sequence>MNRYTAGHQLLPASFTRRAALGLGLAAGGAIALPMSGALAAGEGSRPGDRVVRPQPSALERTEREVALGRTVSVIVGEDTDEVALQDLTELLEANGCTVATVLADDAGTTASGTRIHLGSPEDNPTLPAALEVVGVPGPEDLAADGYVLAAAKDKGAVVVLAGHDARGTYYAVQTLRQLLAGGTRLPAVQVRDEPLMEIRGAIEGFYGIPWSHQSRLDHFAFYGAHKLNTYIYTPKDDLLLRSKWRELYAGEDLDQLAELVEAANAHHVDFTFALSPGNDITYGSDEDFEATVTKFEQLRELGVSSFYIALDDIPTELGEDDAAQFSSLAEAQIHYLNRVQTDYVEAHDLAPLQTVPTHYSGSDPSDYKTEFGTSAHPEIRIQWTGEGVFSPSITEESVVTAVASYHTEHLYIWDNFPVNDGRRDRLFLNPLEGRAPTLHEHLAGFTANPMIEPYASLISLANYADYCWNPPVYDAEDSWEAAVDELAGSAPEVREALRVFTDLHQNWPYREGSPSAPALTADVESFWAAYDEGEDDSALVARLEAIVDLESSLAPMASAGFYEDTLPWIVAGGHWARALLAQHEMLLALLEDRLEDASDAAAEVAQHVAAAGEATVPDQREDGVYKEDQIVPSVGDGVFEGFLARAWEELREVLPEDPSLPFRGLPGTATTTLDTYQDYAVERIVDGDLATMFWSSRAPKVDDVVQVELDGSHPIRAVKVQMAGSDTTAGDQIHEGVLELSADGESWEEVGATDGTPVLEVALDEPVDARFGRLRVTGKNPSGQWVQIREFGLAETAPSS</sequence>
<dbReference type="PROSITE" id="PS51318">
    <property type="entry name" value="TAT"/>
    <property type="match status" value="1"/>
</dbReference>
<dbReference type="Proteomes" id="UP000218598">
    <property type="component" value="Unassembled WGS sequence"/>
</dbReference>
<dbReference type="SUPFAM" id="SSF49785">
    <property type="entry name" value="Galactose-binding domain-like"/>
    <property type="match status" value="1"/>
</dbReference>
<keyword evidence="1 3" id="KW-0378">Hydrolase</keyword>
<dbReference type="GO" id="GO:1901135">
    <property type="term" value="P:carbohydrate derivative metabolic process"/>
    <property type="evidence" value="ECO:0007669"/>
    <property type="project" value="UniProtKB-ARBA"/>
</dbReference>
<evidence type="ECO:0000313" key="7">
    <source>
        <dbReference type="EMBL" id="PCC39326.1"/>
    </source>
</evidence>
<organism evidence="7 8">
    <name type="scientific">Brachybacterium alimentarium</name>
    <dbReference type="NCBI Taxonomy" id="47845"/>
    <lineage>
        <taxon>Bacteria</taxon>
        <taxon>Bacillati</taxon>
        <taxon>Actinomycetota</taxon>
        <taxon>Actinomycetes</taxon>
        <taxon>Micrococcales</taxon>
        <taxon>Dermabacteraceae</taxon>
        <taxon>Brachybacterium</taxon>
    </lineage>
</organism>
<feature type="coiled-coil region" evidence="4">
    <location>
        <begin position="581"/>
        <end position="608"/>
    </location>
</feature>
<dbReference type="SUPFAM" id="SSF51445">
    <property type="entry name" value="(Trans)glycosidases"/>
    <property type="match status" value="1"/>
</dbReference>
<evidence type="ECO:0000256" key="2">
    <source>
        <dbReference type="ARBA" id="ARBA00023295"/>
    </source>
</evidence>
<dbReference type="PROSITE" id="PS50022">
    <property type="entry name" value="FA58C_3"/>
    <property type="match status" value="1"/>
</dbReference>
<evidence type="ECO:0000256" key="1">
    <source>
        <dbReference type="ARBA" id="ARBA00022801"/>
    </source>
</evidence>
<dbReference type="InterPro" id="IPR015882">
    <property type="entry name" value="HEX_bac_N"/>
</dbReference>
<gene>
    <name evidence="7" type="ORF">CIK66_08620</name>
</gene>
<evidence type="ECO:0000313" key="8">
    <source>
        <dbReference type="Proteomes" id="UP000218598"/>
    </source>
</evidence>
<dbReference type="InterPro" id="IPR000421">
    <property type="entry name" value="FA58C"/>
</dbReference>
<dbReference type="RefSeq" id="WP_096164707.1">
    <property type="nucleotide sequence ID" value="NZ_JBQCXU010000064.1"/>
</dbReference>
<evidence type="ECO:0000256" key="4">
    <source>
        <dbReference type="SAM" id="Coils"/>
    </source>
</evidence>
<dbReference type="Pfam" id="PF00754">
    <property type="entry name" value="F5_F8_type_C"/>
    <property type="match status" value="1"/>
</dbReference>
<feature type="domain" description="GH84" evidence="6">
    <location>
        <begin position="198"/>
        <end position="472"/>
    </location>
</feature>
<keyword evidence="8" id="KW-1185">Reference proteome</keyword>
<dbReference type="Gene3D" id="2.60.120.260">
    <property type="entry name" value="Galactose-binding domain-like"/>
    <property type="match status" value="1"/>
</dbReference>
<dbReference type="Pfam" id="PF07555">
    <property type="entry name" value="NAGidase"/>
    <property type="match status" value="1"/>
</dbReference>
<protein>
    <submittedName>
        <fullName evidence="7">Uncharacterized protein</fullName>
    </submittedName>
</protein>
<dbReference type="PROSITE" id="PS52009">
    <property type="entry name" value="GH84"/>
    <property type="match status" value="1"/>
</dbReference>
<dbReference type="Gene3D" id="3.30.379.10">
    <property type="entry name" value="Chitobiase/beta-hexosaminidase domain 2-like"/>
    <property type="match status" value="1"/>
</dbReference>
<dbReference type="InterPro" id="IPR008979">
    <property type="entry name" value="Galactose-bd-like_sf"/>
</dbReference>
<dbReference type="EMBL" id="NRGR01000015">
    <property type="protein sequence ID" value="PCC39326.1"/>
    <property type="molecule type" value="Genomic_DNA"/>
</dbReference>
<comment type="similarity">
    <text evidence="3">Belongs to the glycosyl hydrolase 84 family.</text>
</comment>
<dbReference type="GeneID" id="95327339"/>
<dbReference type="GO" id="GO:0005975">
    <property type="term" value="P:carbohydrate metabolic process"/>
    <property type="evidence" value="ECO:0007669"/>
    <property type="project" value="UniProtKB-ARBA"/>
</dbReference>
<dbReference type="AlphaFoldDB" id="A0A2A3YIZ7"/>
<proteinExistence type="inferred from homology"/>
<evidence type="ECO:0000259" key="5">
    <source>
        <dbReference type="PROSITE" id="PS50022"/>
    </source>
</evidence>
<keyword evidence="4" id="KW-0175">Coiled coil</keyword>
<feature type="domain" description="F5/8 type C" evidence="5">
    <location>
        <begin position="656"/>
        <end position="794"/>
    </location>
</feature>
<keyword evidence="2 3" id="KW-0326">Glycosidase</keyword>
<accession>A0A2A3YIZ7</accession>
<dbReference type="InterPro" id="IPR029018">
    <property type="entry name" value="Hex-like_dom2"/>
</dbReference>
<dbReference type="OrthoDB" id="2479530at2"/>
<dbReference type="GO" id="GO:0015929">
    <property type="term" value="F:hexosaminidase activity"/>
    <property type="evidence" value="ECO:0007669"/>
    <property type="project" value="UniProtKB-ARBA"/>
</dbReference>
<dbReference type="InterPro" id="IPR051822">
    <property type="entry name" value="Glycosyl_Hydrolase_84"/>
</dbReference>
<dbReference type="Gene3D" id="3.20.20.80">
    <property type="entry name" value="Glycosidases"/>
    <property type="match status" value="1"/>
</dbReference>
<evidence type="ECO:0000259" key="6">
    <source>
        <dbReference type="PROSITE" id="PS52009"/>
    </source>
</evidence>
<dbReference type="InterPro" id="IPR011496">
    <property type="entry name" value="O-GlcNAcase_cat"/>
</dbReference>
<dbReference type="Pfam" id="PF02838">
    <property type="entry name" value="Glyco_hydro_20b"/>
    <property type="match status" value="1"/>
</dbReference>
<name>A0A2A3YIZ7_9MICO</name>
<evidence type="ECO:0000256" key="3">
    <source>
        <dbReference type="PROSITE-ProRule" id="PRU01353"/>
    </source>
</evidence>
<dbReference type="InterPro" id="IPR017853">
    <property type="entry name" value="GH"/>
</dbReference>
<dbReference type="PANTHER" id="PTHR13170">
    <property type="entry name" value="O-GLCNACASE"/>
    <property type="match status" value="1"/>
</dbReference>
<feature type="active site" description="Proton donor" evidence="3">
    <location>
        <position position="313"/>
    </location>
</feature>
<reference evidence="7 8" key="1">
    <citation type="journal article" date="2017" name="Elife">
        <title>Extensive horizontal gene transfer in cheese-associated bacteria.</title>
        <authorList>
            <person name="Bonham K.S."/>
            <person name="Wolfe B.E."/>
            <person name="Dutton R.J."/>
        </authorList>
    </citation>
    <scope>NUCLEOTIDE SEQUENCE [LARGE SCALE GENOMIC DNA]</scope>
    <source>
        <strain evidence="7 8">341_9</strain>
    </source>
</reference>
<comment type="caution">
    <text evidence="7">The sequence shown here is derived from an EMBL/GenBank/DDBJ whole genome shotgun (WGS) entry which is preliminary data.</text>
</comment>
<dbReference type="InterPro" id="IPR006311">
    <property type="entry name" value="TAT_signal"/>
</dbReference>
<dbReference type="PANTHER" id="PTHR13170:SF16">
    <property type="entry name" value="PROTEIN O-GLCNACASE"/>
    <property type="match status" value="1"/>
</dbReference>